<gene>
    <name evidence="10" type="primary">murF</name>
    <name evidence="15" type="ORF">NX722_13260</name>
</gene>
<evidence type="ECO:0000259" key="13">
    <source>
        <dbReference type="Pfam" id="PF02875"/>
    </source>
</evidence>
<dbReference type="InterPro" id="IPR005863">
    <property type="entry name" value="UDP-N-AcMur_synth"/>
</dbReference>
<feature type="binding site" evidence="10">
    <location>
        <begin position="110"/>
        <end position="116"/>
    </location>
    <ligand>
        <name>ATP</name>
        <dbReference type="ChEBI" id="CHEBI:30616"/>
    </ligand>
</feature>
<sequence>MIRTYQLSELAAELNGRLHGNDMGISGISIDSRSVMPGELFIAIKGPNFDGHAYAGKALESGAAAVLVQEPPVDAEGGSYILVDDTLKALGQLGAFNRNQVDIPFLAITGSCGKTSVKEMLAAILDQEGSTLATCGNLNNAFGVPLTLFSVKADNQFAVIELGTSSPGEIGYISELTRPDVSVITNAAEAHLDELVSVEGVAQEKGFILDSLSPEGTAVLNLDDTFFSDWQQRALSGSKQRQVLSFSLSNPDADGYASHIETTAEGMRFTLNLNGEYKALTIAFWGQHQVQNACCAAVAAFAVGIGLDKIVQGLENARPYQRRGQRFQLDDQTLVIDETYNANPKATLAAIDQLAECKGHRVMVLGDMFDLGAVSQQRHLDVGAYARDKGIETFVALGDASRQAVSAYGSAGRHFETKESLVGWLQSLLTELDALPVTVLVKGSRGMGMLDIVRSLVGSDYKGER</sequence>
<keyword evidence="16" id="KW-1185">Reference proteome</keyword>
<dbReference type="SUPFAM" id="SSF53244">
    <property type="entry name" value="MurD-like peptide ligases, peptide-binding domain"/>
    <property type="match status" value="1"/>
</dbReference>
<dbReference type="SUPFAM" id="SSF63418">
    <property type="entry name" value="MurE/MurF N-terminal domain"/>
    <property type="match status" value="1"/>
</dbReference>
<dbReference type="Pfam" id="PF01225">
    <property type="entry name" value="Mur_ligase"/>
    <property type="match status" value="1"/>
</dbReference>
<evidence type="ECO:0000256" key="3">
    <source>
        <dbReference type="ARBA" id="ARBA00022618"/>
    </source>
</evidence>
<dbReference type="NCBIfam" id="TIGR01143">
    <property type="entry name" value="murF"/>
    <property type="match status" value="1"/>
</dbReference>
<comment type="caution">
    <text evidence="15">The sequence shown here is derived from an EMBL/GenBank/DDBJ whole genome shotgun (WGS) entry which is preliminary data.</text>
</comment>
<comment type="subcellular location">
    <subcellularLocation>
        <location evidence="10 11">Cytoplasm</location>
    </subcellularLocation>
</comment>
<evidence type="ECO:0000256" key="7">
    <source>
        <dbReference type="ARBA" id="ARBA00022984"/>
    </source>
</evidence>
<evidence type="ECO:0000256" key="5">
    <source>
        <dbReference type="ARBA" id="ARBA00022840"/>
    </source>
</evidence>
<dbReference type="EC" id="6.3.2.10" evidence="10 11"/>
<comment type="function">
    <text evidence="10 11">Involved in cell wall formation. Catalyzes the final step in the synthesis of UDP-N-acetylmuramoyl-pentapeptide, the precursor of murein.</text>
</comment>
<evidence type="ECO:0000256" key="9">
    <source>
        <dbReference type="ARBA" id="ARBA00023316"/>
    </source>
</evidence>
<evidence type="ECO:0000313" key="16">
    <source>
        <dbReference type="Proteomes" id="UP001209854"/>
    </source>
</evidence>
<dbReference type="Gene3D" id="3.90.190.20">
    <property type="entry name" value="Mur ligase, C-terminal domain"/>
    <property type="match status" value="1"/>
</dbReference>
<evidence type="ECO:0000256" key="4">
    <source>
        <dbReference type="ARBA" id="ARBA00022741"/>
    </source>
</evidence>
<dbReference type="EMBL" id="JAPFCC010000001">
    <property type="protein sequence ID" value="MCW7553577.1"/>
    <property type="molecule type" value="Genomic_DNA"/>
</dbReference>
<feature type="domain" description="Mur ligase N-terminal catalytic" evidence="12">
    <location>
        <begin position="25"/>
        <end position="95"/>
    </location>
</feature>
<feature type="domain" description="Mur ligase central" evidence="14">
    <location>
        <begin position="108"/>
        <end position="300"/>
    </location>
</feature>
<dbReference type="PANTHER" id="PTHR43024:SF1">
    <property type="entry name" value="UDP-N-ACETYLMURAMOYL-TRIPEPTIDE--D-ALANYL-D-ALANINE LIGASE"/>
    <property type="match status" value="1"/>
</dbReference>
<dbReference type="Proteomes" id="UP001209854">
    <property type="component" value="Unassembled WGS sequence"/>
</dbReference>
<evidence type="ECO:0000313" key="15">
    <source>
        <dbReference type="EMBL" id="MCW7553577.1"/>
    </source>
</evidence>
<dbReference type="Pfam" id="PF02875">
    <property type="entry name" value="Mur_ligase_C"/>
    <property type="match status" value="1"/>
</dbReference>
<dbReference type="InterPro" id="IPR036565">
    <property type="entry name" value="Mur-like_cat_sf"/>
</dbReference>
<evidence type="ECO:0000259" key="12">
    <source>
        <dbReference type="Pfam" id="PF01225"/>
    </source>
</evidence>
<keyword evidence="9 10" id="KW-0961">Cell wall biogenesis/degradation</keyword>
<proteinExistence type="inferred from homology"/>
<accession>A0ABT3MW27</accession>
<evidence type="ECO:0000256" key="10">
    <source>
        <dbReference type="HAMAP-Rule" id="MF_02019"/>
    </source>
</evidence>
<keyword evidence="4 10" id="KW-0547">Nucleotide-binding</keyword>
<comment type="pathway">
    <text evidence="10 11">Cell wall biogenesis; peptidoglycan biosynthesis.</text>
</comment>
<reference evidence="15 16" key="1">
    <citation type="submission" date="2022-10" db="EMBL/GenBank/DDBJ databases">
        <title>High-quality genome sequences of two octocoral-associated bacteria, Endozoicomonas euniceicola EF212 and Endozoicomonas gorgoniicola PS125.</title>
        <authorList>
            <person name="Chiou Y.-J."/>
            <person name="Chen Y.-H."/>
        </authorList>
    </citation>
    <scope>NUCLEOTIDE SEQUENCE [LARGE SCALE GENOMIC DNA]</scope>
    <source>
        <strain evidence="15 16">PS125</strain>
    </source>
</reference>
<organism evidence="15 16">
    <name type="scientific">Endozoicomonas gorgoniicola</name>
    <dbReference type="NCBI Taxonomy" id="1234144"/>
    <lineage>
        <taxon>Bacteria</taxon>
        <taxon>Pseudomonadati</taxon>
        <taxon>Pseudomonadota</taxon>
        <taxon>Gammaproteobacteria</taxon>
        <taxon>Oceanospirillales</taxon>
        <taxon>Endozoicomonadaceae</taxon>
        <taxon>Endozoicomonas</taxon>
    </lineage>
</organism>
<dbReference type="InterPro" id="IPR013221">
    <property type="entry name" value="Mur_ligase_cen"/>
</dbReference>
<evidence type="ECO:0000256" key="6">
    <source>
        <dbReference type="ARBA" id="ARBA00022960"/>
    </source>
</evidence>
<dbReference type="HAMAP" id="MF_02019">
    <property type="entry name" value="MurF"/>
    <property type="match status" value="1"/>
</dbReference>
<feature type="domain" description="Mur ligase C-terminal" evidence="13">
    <location>
        <begin position="323"/>
        <end position="445"/>
    </location>
</feature>
<keyword evidence="7 10" id="KW-0573">Peptidoglycan synthesis</keyword>
<protein>
    <recommendedName>
        <fullName evidence="10 11">UDP-N-acetylmuramoyl-tripeptide--D-alanyl-D-alanine ligase</fullName>
        <ecNumber evidence="10 11">6.3.2.10</ecNumber>
    </recommendedName>
    <alternativeName>
        <fullName evidence="10">D-alanyl-D-alanine-adding enzyme</fullName>
    </alternativeName>
</protein>
<evidence type="ECO:0000256" key="8">
    <source>
        <dbReference type="ARBA" id="ARBA00023306"/>
    </source>
</evidence>
<keyword evidence="1 10" id="KW-0963">Cytoplasm</keyword>
<evidence type="ECO:0000256" key="11">
    <source>
        <dbReference type="RuleBase" id="RU004136"/>
    </source>
</evidence>
<name>A0ABT3MW27_9GAMM</name>
<keyword evidence="3 10" id="KW-0132">Cell division</keyword>
<dbReference type="InterPro" id="IPR000713">
    <property type="entry name" value="Mur_ligase_N"/>
</dbReference>
<dbReference type="Gene3D" id="3.40.1390.10">
    <property type="entry name" value="MurE/MurF, N-terminal domain"/>
    <property type="match status" value="1"/>
</dbReference>
<dbReference type="InterPro" id="IPR036615">
    <property type="entry name" value="Mur_ligase_C_dom_sf"/>
</dbReference>
<dbReference type="Pfam" id="PF08245">
    <property type="entry name" value="Mur_ligase_M"/>
    <property type="match status" value="1"/>
</dbReference>
<dbReference type="Gene3D" id="3.40.1190.10">
    <property type="entry name" value="Mur-like, catalytic domain"/>
    <property type="match status" value="1"/>
</dbReference>
<comment type="similarity">
    <text evidence="10">Belongs to the MurCDEF family. MurF subfamily.</text>
</comment>
<evidence type="ECO:0000259" key="14">
    <source>
        <dbReference type="Pfam" id="PF08245"/>
    </source>
</evidence>
<dbReference type="PANTHER" id="PTHR43024">
    <property type="entry name" value="UDP-N-ACETYLMURAMOYL-TRIPEPTIDE--D-ALANYL-D-ALANINE LIGASE"/>
    <property type="match status" value="1"/>
</dbReference>
<keyword evidence="2 10" id="KW-0436">Ligase</keyword>
<dbReference type="GO" id="GO:0016874">
    <property type="term" value="F:ligase activity"/>
    <property type="evidence" value="ECO:0007669"/>
    <property type="project" value="UniProtKB-KW"/>
</dbReference>
<dbReference type="InterPro" id="IPR051046">
    <property type="entry name" value="MurCDEF_CellWall_CoF430Synth"/>
</dbReference>
<dbReference type="InterPro" id="IPR035911">
    <property type="entry name" value="MurE/MurF_N"/>
</dbReference>
<evidence type="ECO:0000256" key="2">
    <source>
        <dbReference type="ARBA" id="ARBA00022598"/>
    </source>
</evidence>
<keyword evidence="6 10" id="KW-0133">Cell shape</keyword>
<dbReference type="SUPFAM" id="SSF53623">
    <property type="entry name" value="MurD-like peptide ligases, catalytic domain"/>
    <property type="match status" value="1"/>
</dbReference>
<dbReference type="RefSeq" id="WP_262568395.1">
    <property type="nucleotide sequence ID" value="NZ_JAPFCC010000001.1"/>
</dbReference>
<keyword evidence="5 10" id="KW-0067">ATP-binding</keyword>
<keyword evidence="8 10" id="KW-0131">Cell cycle</keyword>
<evidence type="ECO:0000256" key="1">
    <source>
        <dbReference type="ARBA" id="ARBA00022490"/>
    </source>
</evidence>
<dbReference type="InterPro" id="IPR004101">
    <property type="entry name" value="Mur_ligase_C"/>
</dbReference>
<comment type="catalytic activity">
    <reaction evidence="10 11">
        <text>D-alanyl-D-alanine + UDP-N-acetyl-alpha-D-muramoyl-L-alanyl-gamma-D-glutamyl-meso-2,6-diaminopimelate + ATP = UDP-N-acetyl-alpha-D-muramoyl-L-alanyl-gamma-D-glutamyl-meso-2,6-diaminopimeloyl-D-alanyl-D-alanine + ADP + phosphate + H(+)</text>
        <dbReference type="Rhea" id="RHEA:28374"/>
        <dbReference type="ChEBI" id="CHEBI:15378"/>
        <dbReference type="ChEBI" id="CHEBI:30616"/>
        <dbReference type="ChEBI" id="CHEBI:43474"/>
        <dbReference type="ChEBI" id="CHEBI:57822"/>
        <dbReference type="ChEBI" id="CHEBI:61386"/>
        <dbReference type="ChEBI" id="CHEBI:83905"/>
        <dbReference type="ChEBI" id="CHEBI:456216"/>
        <dbReference type="EC" id="6.3.2.10"/>
    </reaction>
</comment>